<proteinExistence type="predicted"/>
<keyword evidence="1" id="KW-0863">Zinc-finger</keyword>
<keyword evidence="1" id="KW-0479">Metal-binding</keyword>
<dbReference type="PANTHER" id="PTHR38166:SF1">
    <property type="entry name" value="C2H2-TYPE DOMAIN-CONTAINING PROTEIN"/>
    <property type="match status" value="1"/>
</dbReference>
<dbReference type="STRING" id="1325735.A0A428TEZ9"/>
<feature type="compositionally biased region" description="Polar residues" evidence="3">
    <location>
        <begin position="351"/>
        <end position="376"/>
    </location>
</feature>
<keyword evidence="2" id="KW-0175">Coiled coil</keyword>
<feature type="compositionally biased region" description="Basic residues" evidence="3">
    <location>
        <begin position="115"/>
        <end position="128"/>
    </location>
</feature>
<dbReference type="InterPro" id="IPR013087">
    <property type="entry name" value="Znf_C2H2_type"/>
</dbReference>
<dbReference type="PANTHER" id="PTHR38166">
    <property type="entry name" value="C2H2-TYPE DOMAIN-CONTAINING PROTEIN-RELATED"/>
    <property type="match status" value="1"/>
</dbReference>
<keyword evidence="1" id="KW-0862">Zinc</keyword>
<dbReference type="PROSITE" id="PS50157">
    <property type="entry name" value="ZINC_FINGER_C2H2_2"/>
    <property type="match status" value="1"/>
</dbReference>
<evidence type="ECO:0000256" key="2">
    <source>
        <dbReference type="SAM" id="Coils"/>
    </source>
</evidence>
<dbReference type="AlphaFoldDB" id="A0A428TEZ9"/>
<dbReference type="GO" id="GO:0008270">
    <property type="term" value="F:zinc ion binding"/>
    <property type="evidence" value="ECO:0007669"/>
    <property type="project" value="UniProtKB-KW"/>
</dbReference>
<name>A0A428TEZ9_9HYPO</name>
<dbReference type="Gene3D" id="3.30.160.60">
    <property type="entry name" value="Classic Zinc Finger"/>
    <property type="match status" value="1"/>
</dbReference>
<feature type="compositionally biased region" description="Polar residues" evidence="3">
    <location>
        <begin position="38"/>
        <end position="58"/>
    </location>
</feature>
<sequence>MPTTSVPPQQVGLARVHIEILALSERHRCRRRRETESLVCTSATDSEGTSDDGYSSEVQDSDDSPGDASTNSVSIVGETSQGQASASGTGQPTLRRKRSRVDETEDDGNGNDRPRKGRRQQARAMKPARGRFACPYQAYQPWRDCFKRSQRNPKGGCSSISRLKDHMARKHMRSYRCPRCGKQLNARHKVQEHLQGNCVHEEIQINEWFMTLEQESEVENCTGTEPEETWWKLFRLLIPGMATEDLLQLKGRYFPYYVHFDMSLQMPSITFPNVSFEHPPTQALGQANESETLPFVPGASSDLFWTPNSTSLASQSFSLPIYEAAIPQPPSIPTEDGSIADAASLPVVRESSGSNSTAPNDAINISPTPGSSLTMAHSLTTDTSQLRRNYERLRMRASQADAESTELRDTVSATREEVRTAGAILEEILEIENLEGGVHERLSQVAEILISASARLR</sequence>
<dbReference type="Proteomes" id="UP000287144">
    <property type="component" value="Unassembled WGS sequence"/>
</dbReference>
<feature type="coiled-coil region" evidence="2">
    <location>
        <begin position="383"/>
        <end position="410"/>
    </location>
</feature>
<reference evidence="5 6" key="1">
    <citation type="submission" date="2017-06" db="EMBL/GenBank/DDBJ databases">
        <title>Comparative genomic analysis of Ambrosia Fusariam Clade fungi.</title>
        <authorList>
            <person name="Stajich J.E."/>
            <person name="Carrillo J."/>
            <person name="Kijimoto T."/>
            <person name="Eskalen A."/>
            <person name="O'Donnell K."/>
            <person name="Kasson M."/>
        </authorList>
    </citation>
    <scope>NUCLEOTIDE SEQUENCE [LARGE SCALE GENOMIC DNA]</scope>
    <source>
        <strain evidence="5 6">NRRL62579</strain>
    </source>
</reference>
<accession>A0A428TEZ9</accession>
<feature type="compositionally biased region" description="Polar residues" evidence="3">
    <location>
        <begin position="67"/>
        <end position="92"/>
    </location>
</feature>
<protein>
    <recommendedName>
        <fullName evidence="4">C2H2-type domain-containing protein</fullName>
    </recommendedName>
</protein>
<keyword evidence="6" id="KW-1185">Reference proteome</keyword>
<evidence type="ECO:0000256" key="1">
    <source>
        <dbReference type="PROSITE-ProRule" id="PRU00042"/>
    </source>
</evidence>
<dbReference type="EMBL" id="NKCK01000092">
    <property type="protein sequence ID" value="RSM00602.1"/>
    <property type="molecule type" value="Genomic_DNA"/>
</dbReference>
<feature type="region of interest" description="Disordered" evidence="3">
    <location>
        <begin position="31"/>
        <end position="128"/>
    </location>
</feature>
<gene>
    <name evidence="5" type="ORF">CEP52_009010</name>
</gene>
<feature type="domain" description="C2H2-type" evidence="4">
    <location>
        <begin position="175"/>
        <end position="205"/>
    </location>
</feature>
<evidence type="ECO:0000256" key="3">
    <source>
        <dbReference type="SAM" id="MobiDB-lite"/>
    </source>
</evidence>
<evidence type="ECO:0000313" key="5">
    <source>
        <dbReference type="EMBL" id="RSM00602.1"/>
    </source>
</evidence>
<feature type="region of interest" description="Disordered" evidence="3">
    <location>
        <begin position="348"/>
        <end position="376"/>
    </location>
</feature>
<evidence type="ECO:0000259" key="4">
    <source>
        <dbReference type="PROSITE" id="PS50157"/>
    </source>
</evidence>
<organism evidence="5 6">
    <name type="scientific">Fusarium oligoseptatum</name>
    <dbReference type="NCBI Taxonomy" id="2604345"/>
    <lineage>
        <taxon>Eukaryota</taxon>
        <taxon>Fungi</taxon>
        <taxon>Dikarya</taxon>
        <taxon>Ascomycota</taxon>
        <taxon>Pezizomycotina</taxon>
        <taxon>Sordariomycetes</taxon>
        <taxon>Hypocreomycetidae</taxon>
        <taxon>Hypocreales</taxon>
        <taxon>Nectriaceae</taxon>
        <taxon>Fusarium</taxon>
        <taxon>Fusarium solani species complex</taxon>
    </lineage>
</organism>
<comment type="caution">
    <text evidence="5">The sequence shown here is derived from an EMBL/GenBank/DDBJ whole genome shotgun (WGS) entry which is preliminary data.</text>
</comment>
<evidence type="ECO:0000313" key="6">
    <source>
        <dbReference type="Proteomes" id="UP000287144"/>
    </source>
</evidence>